<dbReference type="InterPro" id="IPR007694">
    <property type="entry name" value="DNA_helicase_DnaB-like_C"/>
</dbReference>
<dbReference type="GO" id="GO:1990077">
    <property type="term" value="C:primosome complex"/>
    <property type="evidence" value="ECO:0007669"/>
    <property type="project" value="UniProtKB-UniRule"/>
</dbReference>
<evidence type="ECO:0000256" key="11">
    <source>
        <dbReference type="NCBIfam" id="TIGR00665"/>
    </source>
</evidence>
<dbReference type="FunFam" id="1.10.860.10:FF:000001">
    <property type="entry name" value="Replicative DNA helicase"/>
    <property type="match status" value="1"/>
</dbReference>
<evidence type="ECO:0000256" key="7">
    <source>
        <dbReference type="ARBA" id="ARBA00022840"/>
    </source>
</evidence>
<comment type="function">
    <text evidence="12">The main replicative DNA helicase, it participates in initiation and elongation during chromosome replication. Travels ahead of the DNA replisome, separating dsDNA into templates for DNA synthesis. A processive ATP-dependent 5'-3' DNA helicase it has DNA-dependent ATPase activity.</text>
</comment>
<comment type="similarity">
    <text evidence="1 12">Belongs to the helicase family. DnaB subfamily.</text>
</comment>
<dbReference type="GO" id="GO:0043139">
    <property type="term" value="F:5'-3' DNA helicase activity"/>
    <property type="evidence" value="ECO:0007669"/>
    <property type="project" value="UniProtKB-EC"/>
</dbReference>
<feature type="domain" description="SF4 helicase" evidence="13">
    <location>
        <begin position="178"/>
        <end position="445"/>
    </location>
</feature>
<dbReference type="CDD" id="cd00984">
    <property type="entry name" value="DnaB_C"/>
    <property type="match status" value="1"/>
</dbReference>
<dbReference type="GO" id="GO:0006269">
    <property type="term" value="P:DNA replication, synthesis of primer"/>
    <property type="evidence" value="ECO:0007669"/>
    <property type="project" value="UniProtKB-UniRule"/>
</dbReference>
<evidence type="ECO:0000256" key="5">
    <source>
        <dbReference type="ARBA" id="ARBA00022801"/>
    </source>
</evidence>
<keyword evidence="4 12" id="KW-0547">Nucleotide-binding</keyword>
<dbReference type="GO" id="GO:0003677">
    <property type="term" value="F:DNA binding"/>
    <property type="evidence" value="ECO:0007669"/>
    <property type="project" value="UniProtKB-UniRule"/>
</dbReference>
<dbReference type="EC" id="5.6.2.3" evidence="11 12"/>
<dbReference type="Gene3D" id="3.40.50.300">
    <property type="entry name" value="P-loop containing nucleotide triphosphate hydrolases"/>
    <property type="match status" value="1"/>
</dbReference>
<evidence type="ECO:0000259" key="13">
    <source>
        <dbReference type="PROSITE" id="PS51199"/>
    </source>
</evidence>
<dbReference type="Pfam" id="PF00772">
    <property type="entry name" value="DnaB"/>
    <property type="match status" value="1"/>
</dbReference>
<evidence type="ECO:0000256" key="10">
    <source>
        <dbReference type="ARBA" id="ARBA00048954"/>
    </source>
</evidence>
<dbReference type="Pfam" id="PF03796">
    <property type="entry name" value="DnaB_C"/>
    <property type="match status" value="1"/>
</dbReference>
<accession>A0A1F6BM86</accession>
<dbReference type="InterPro" id="IPR036185">
    <property type="entry name" value="DNA_heli_DnaB-like_N_sf"/>
</dbReference>
<evidence type="ECO:0000256" key="2">
    <source>
        <dbReference type="ARBA" id="ARBA00022515"/>
    </source>
</evidence>
<dbReference type="InterPro" id="IPR027417">
    <property type="entry name" value="P-loop_NTPase"/>
</dbReference>
<organism evidence="14 15">
    <name type="scientific">Candidatus Jorgensenbacteria bacterium GWC1_48_12</name>
    <dbReference type="NCBI Taxonomy" id="1798469"/>
    <lineage>
        <taxon>Bacteria</taxon>
        <taxon>Candidatus Joergenseniibacteriota</taxon>
    </lineage>
</organism>
<evidence type="ECO:0000256" key="3">
    <source>
        <dbReference type="ARBA" id="ARBA00022705"/>
    </source>
</evidence>
<dbReference type="SUPFAM" id="SSF48024">
    <property type="entry name" value="N-terminal domain of DnaB helicase"/>
    <property type="match status" value="1"/>
</dbReference>
<dbReference type="PANTHER" id="PTHR30153:SF2">
    <property type="entry name" value="REPLICATIVE DNA HELICASE"/>
    <property type="match status" value="1"/>
</dbReference>
<keyword evidence="8 12" id="KW-0238">DNA-binding</keyword>
<keyword evidence="9" id="KW-0413">Isomerase</keyword>
<dbReference type="InterPro" id="IPR016136">
    <property type="entry name" value="DNA_helicase_N/primase_C"/>
</dbReference>
<dbReference type="GO" id="GO:0016887">
    <property type="term" value="F:ATP hydrolysis activity"/>
    <property type="evidence" value="ECO:0007669"/>
    <property type="project" value="RHEA"/>
</dbReference>
<evidence type="ECO:0000256" key="8">
    <source>
        <dbReference type="ARBA" id="ARBA00023125"/>
    </source>
</evidence>
<proteinExistence type="inferred from homology"/>
<dbReference type="Proteomes" id="UP000179324">
    <property type="component" value="Unassembled WGS sequence"/>
</dbReference>
<evidence type="ECO:0000313" key="15">
    <source>
        <dbReference type="Proteomes" id="UP000179324"/>
    </source>
</evidence>
<dbReference type="NCBIfam" id="TIGR00665">
    <property type="entry name" value="DnaB"/>
    <property type="match status" value="1"/>
</dbReference>
<keyword evidence="5 12" id="KW-0378">Hydrolase</keyword>
<dbReference type="Gene3D" id="1.10.860.10">
    <property type="entry name" value="DNAb Helicase, Chain A"/>
    <property type="match status" value="1"/>
</dbReference>
<dbReference type="AlphaFoldDB" id="A0A1F6BM86"/>
<comment type="catalytic activity">
    <reaction evidence="10 12">
        <text>ATP + H2O = ADP + phosphate + H(+)</text>
        <dbReference type="Rhea" id="RHEA:13065"/>
        <dbReference type="ChEBI" id="CHEBI:15377"/>
        <dbReference type="ChEBI" id="CHEBI:15378"/>
        <dbReference type="ChEBI" id="CHEBI:30616"/>
        <dbReference type="ChEBI" id="CHEBI:43474"/>
        <dbReference type="ChEBI" id="CHEBI:456216"/>
        <dbReference type="EC" id="5.6.2.3"/>
    </reaction>
</comment>
<keyword evidence="6 12" id="KW-0347">Helicase</keyword>
<gene>
    <name evidence="14" type="ORF">A2127_01780</name>
</gene>
<keyword evidence="3 12" id="KW-0235">DNA replication</keyword>
<dbReference type="GO" id="GO:0005829">
    <property type="term" value="C:cytosol"/>
    <property type="evidence" value="ECO:0007669"/>
    <property type="project" value="TreeGrafter"/>
</dbReference>
<evidence type="ECO:0000256" key="12">
    <source>
        <dbReference type="RuleBase" id="RU362085"/>
    </source>
</evidence>
<dbReference type="SUPFAM" id="SSF52540">
    <property type="entry name" value="P-loop containing nucleoside triphosphate hydrolases"/>
    <property type="match status" value="1"/>
</dbReference>
<dbReference type="EMBL" id="MFKI01000033">
    <property type="protein sequence ID" value="OGG38021.1"/>
    <property type="molecule type" value="Genomic_DNA"/>
</dbReference>
<protein>
    <recommendedName>
        <fullName evidence="11 12">Replicative DNA helicase</fullName>
        <ecNumber evidence="11 12">5.6.2.3</ecNumber>
    </recommendedName>
</protein>
<dbReference type="InterPro" id="IPR007692">
    <property type="entry name" value="DNA_helicase_DnaB"/>
</dbReference>
<dbReference type="PANTHER" id="PTHR30153">
    <property type="entry name" value="REPLICATIVE DNA HELICASE DNAB"/>
    <property type="match status" value="1"/>
</dbReference>
<sequence length="449" mass="51140">MTKDKIKVPPQDLEAERSVLGSILIDKNAILKIVDTLESTDFYHPHHQEIYECAVELFEKGEPIDILTVSTRLKEKKRLSEIGGADYLSELVSVVPTSAHVNHYANTVRENRVRRDLIRASSEINEQALEQDDFESLLDKVEEKVFNISSRSKAQKFIHVKDELPVAYERLEKLHRGEGETLRGIPTYFHGLDNLLSGFQKSDLIIIGARPSFGKTTFALDVARQAALHGHTIGVFSLEMSRDQIIDRLIAAQAQIPLWRLRTGRLNDEMEFALIQQALDEISKTNLFIDDTPSPDILQMRSMARRLQVEHGLNMLIIDYLQLIRPRTDSESMVHQVTEISRGLKSLARELSIPILAVSQLSRGVEQREGKVPRLSDLRESGSLEQDADVVLFLYRKDRGSIDTPEDEQNMVEVIIAKHRNGPLGTVKLRFDQEKVTFRNIDTKHILEE</sequence>
<dbReference type="PROSITE" id="PS51199">
    <property type="entry name" value="SF4_HELICASE"/>
    <property type="match status" value="1"/>
</dbReference>
<evidence type="ECO:0000256" key="1">
    <source>
        <dbReference type="ARBA" id="ARBA00008428"/>
    </source>
</evidence>
<evidence type="ECO:0000256" key="6">
    <source>
        <dbReference type="ARBA" id="ARBA00022806"/>
    </source>
</evidence>
<evidence type="ECO:0000256" key="4">
    <source>
        <dbReference type="ARBA" id="ARBA00022741"/>
    </source>
</evidence>
<keyword evidence="2 12" id="KW-0639">Primosome</keyword>
<evidence type="ECO:0000313" key="14">
    <source>
        <dbReference type="EMBL" id="OGG38021.1"/>
    </source>
</evidence>
<reference evidence="14 15" key="1">
    <citation type="journal article" date="2016" name="Nat. Commun.">
        <title>Thousands of microbial genomes shed light on interconnected biogeochemical processes in an aquifer system.</title>
        <authorList>
            <person name="Anantharaman K."/>
            <person name="Brown C.T."/>
            <person name="Hug L.A."/>
            <person name="Sharon I."/>
            <person name="Castelle C.J."/>
            <person name="Probst A.J."/>
            <person name="Thomas B.C."/>
            <person name="Singh A."/>
            <person name="Wilkins M.J."/>
            <person name="Karaoz U."/>
            <person name="Brodie E.L."/>
            <person name="Williams K.H."/>
            <person name="Hubbard S.S."/>
            <person name="Banfield J.F."/>
        </authorList>
    </citation>
    <scope>NUCLEOTIDE SEQUENCE [LARGE SCALE GENOMIC DNA]</scope>
</reference>
<keyword evidence="7 12" id="KW-0067">ATP-binding</keyword>
<comment type="caution">
    <text evidence="14">The sequence shown here is derived from an EMBL/GenBank/DDBJ whole genome shotgun (WGS) entry which is preliminary data.</text>
</comment>
<dbReference type="InterPro" id="IPR007693">
    <property type="entry name" value="DNA_helicase_DnaB-like_N"/>
</dbReference>
<name>A0A1F6BM86_9BACT</name>
<evidence type="ECO:0000256" key="9">
    <source>
        <dbReference type="ARBA" id="ARBA00023235"/>
    </source>
</evidence>
<dbReference type="GO" id="GO:0005524">
    <property type="term" value="F:ATP binding"/>
    <property type="evidence" value="ECO:0007669"/>
    <property type="project" value="UniProtKB-UniRule"/>
</dbReference>